<dbReference type="Pfam" id="PF19265">
    <property type="entry name" value="DUF5908"/>
    <property type="match status" value="1"/>
</dbReference>
<protein>
    <submittedName>
        <fullName evidence="1">Uncharacterized protein</fullName>
    </submittedName>
</protein>
<evidence type="ECO:0000313" key="2">
    <source>
        <dbReference type="Proteomes" id="UP000190150"/>
    </source>
</evidence>
<dbReference type="Proteomes" id="UP000190150">
    <property type="component" value="Unassembled WGS sequence"/>
</dbReference>
<dbReference type="AlphaFoldDB" id="A0A1T5EGC3"/>
<reference evidence="2" key="1">
    <citation type="submission" date="2017-02" db="EMBL/GenBank/DDBJ databases">
        <authorList>
            <person name="Varghese N."/>
            <person name="Submissions S."/>
        </authorList>
    </citation>
    <scope>NUCLEOTIDE SEQUENCE [LARGE SCALE GENOMIC DNA]</scope>
    <source>
        <strain evidence="2">DSM 24091</strain>
    </source>
</reference>
<dbReference type="EMBL" id="FUZF01000011">
    <property type="protein sequence ID" value="SKB82926.1"/>
    <property type="molecule type" value="Genomic_DNA"/>
</dbReference>
<name>A0A1T5EGC3_9SPHI</name>
<dbReference type="STRING" id="1513896.SAMN05660841_02560"/>
<dbReference type="InterPro" id="IPR045459">
    <property type="entry name" value="DUF5908"/>
</dbReference>
<organism evidence="1 2">
    <name type="scientific">Sphingobacterium nematocida</name>
    <dbReference type="NCBI Taxonomy" id="1513896"/>
    <lineage>
        <taxon>Bacteria</taxon>
        <taxon>Pseudomonadati</taxon>
        <taxon>Bacteroidota</taxon>
        <taxon>Sphingobacteriia</taxon>
        <taxon>Sphingobacteriales</taxon>
        <taxon>Sphingobacteriaceae</taxon>
        <taxon>Sphingobacterium</taxon>
    </lineage>
</organism>
<gene>
    <name evidence="1" type="ORF">SAMN05660841_02560</name>
</gene>
<accession>A0A1T5EGC3</accession>
<keyword evidence="2" id="KW-1185">Reference proteome</keyword>
<sequence length="53" mass="6359">MPIIIKEIHVKSTIEQDHKKTGVSKEEISNLKKDIVSELKEFLHREYLRKNER</sequence>
<dbReference type="RefSeq" id="WP_176141060.1">
    <property type="nucleotide sequence ID" value="NZ_FUZF01000011.1"/>
</dbReference>
<proteinExistence type="predicted"/>
<evidence type="ECO:0000313" key="1">
    <source>
        <dbReference type="EMBL" id="SKB82926.1"/>
    </source>
</evidence>